<evidence type="ECO:0000313" key="2">
    <source>
        <dbReference type="Proteomes" id="UP001062846"/>
    </source>
</evidence>
<proteinExistence type="predicted"/>
<protein>
    <submittedName>
        <fullName evidence="1">Uncharacterized protein</fullName>
    </submittedName>
</protein>
<comment type="caution">
    <text evidence="1">The sequence shown here is derived from an EMBL/GenBank/DDBJ whole genome shotgun (WGS) entry which is preliminary data.</text>
</comment>
<organism evidence="1 2">
    <name type="scientific">Rhododendron molle</name>
    <name type="common">Chinese azalea</name>
    <name type="synonym">Azalea mollis</name>
    <dbReference type="NCBI Taxonomy" id="49168"/>
    <lineage>
        <taxon>Eukaryota</taxon>
        <taxon>Viridiplantae</taxon>
        <taxon>Streptophyta</taxon>
        <taxon>Embryophyta</taxon>
        <taxon>Tracheophyta</taxon>
        <taxon>Spermatophyta</taxon>
        <taxon>Magnoliopsida</taxon>
        <taxon>eudicotyledons</taxon>
        <taxon>Gunneridae</taxon>
        <taxon>Pentapetalae</taxon>
        <taxon>asterids</taxon>
        <taxon>Ericales</taxon>
        <taxon>Ericaceae</taxon>
        <taxon>Ericoideae</taxon>
        <taxon>Rhodoreae</taxon>
        <taxon>Rhododendron</taxon>
    </lineage>
</organism>
<sequence length="142" mass="15130">MPTNPSRNYPNPRMGNVSFDEHSSNFSLPTGLPVIPDIHIPLQVDDRASRDILHGRGDSPDAAAEQDSEQEEGHAKRSTTGAQASTFTLTGGPPNAPNAEGARAGLRPLKDIDPIPPPPTDLGPMPYNHLCGDELGSITNEF</sequence>
<dbReference type="EMBL" id="CM046390">
    <property type="protein sequence ID" value="KAI8563837.1"/>
    <property type="molecule type" value="Genomic_DNA"/>
</dbReference>
<keyword evidence="2" id="KW-1185">Reference proteome</keyword>
<gene>
    <name evidence="1" type="ORF">RHMOL_Rhmol03G0140200</name>
</gene>
<evidence type="ECO:0000313" key="1">
    <source>
        <dbReference type="EMBL" id="KAI8563837.1"/>
    </source>
</evidence>
<accession>A0ACC0PFN8</accession>
<name>A0ACC0PFN8_RHOML</name>
<reference evidence="1" key="1">
    <citation type="submission" date="2022-02" db="EMBL/GenBank/DDBJ databases">
        <title>Plant Genome Project.</title>
        <authorList>
            <person name="Zhang R.-G."/>
        </authorList>
    </citation>
    <scope>NUCLEOTIDE SEQUENCE</scope>
    <source>
        <strain evidence="1">AT1</strain>
    </source>
</reference>
<dbReference type="Proteomes" id="UP001062846">
    <property type="component" value="Chromosome 3"/>
</dbReference>